<dbReference type="PANTHER" id="PTHR30570">
    <property type="entry name" value="PERIPLASMIC PHOSPHATE BINDING COMPONENT OF PHOSPHATE ABC TRANSPORTER"/>
    <property type="match status" value="1"/>
</dbReference>
<dbReference type="EMBL" id="CP009687">
    <property type="protein sequence ID" value="AKL95948.1"/>
    <property type="molecule type" value="Genomic_DNA"/>
</dbReference>
<keyword evidence="7" id="KW-0564">Palmitate</keyword>
<keyword evidence="12" id="KW-1185">Reference proteome</keyword>
<evidence type="ECO:0000313" key="12">
    <source>
        <dbReference type="Proteomes" id="UP000035704"/>
    </source>
</evidence>
<proteinExistence type="inferred from homology"/>
<dbReference type="OrthoDB" id="9790048at2"/>
<evidence type="ECO:0000256" key="3">
    <source>
        <dbReference type="ARBA" id="ARBA00008725"/>
    </source>
</evidence>
<keyword evidence="5" id="KW-0813">Transport</keyword>
<evidence type="ECO:0000256" key="5">
    <source>
        <dbReference type="ARBA" id="ARBA00022592"/>
    </source>
</evidence>
<keyword evidence="5" id="KW-0592">Phosphate transport</keyword>
<dbReference type="AlphaFoldDB" id="A0A0G3WCA2"/>
<dbReference type="Proteomes" id="UP000035704">
    <property type="component" value="Chromosome"/>
</dbReference>
<evidence type="ECO:0000256" key="7">
    <source>
        <dbReference type="ARBA" id="ARBA00023139"/>
    </source>
</evidence>
<dbReference type="RefSeq" id="WP_052661414.1">
    <property type="nucleotide sequence ID" value="NZ_CP009687.1"/>
</dbReference>
<evidence type="ECO:0000256" key="8">
    <source>
        <dbReference type="ARBA" id="ARBA00023288"/>
    </source>
</evidence>
<gene>
    <name evidence="11" type="ORF">CACET_c25030</name>
</gene>
<feature type="chain" id="PRO_5005185906" evidence="9">
    <location>
        <begin position="22"/>
        <end position="304"/>
    </location>
</feature>
<dbReference type="InterPro" id="IPR024370">
    <property type="entry name" value="PBP_domain"/>
</dbReference>
<dbReference type="Gene3D" id="3.40.190.10">
    <property type="entry name" value="Periplasmic binding protein-like II"/>
    <property type="match status" value="2"/>
</dbReference>
<keyword evidence="6 9" id="KW-0732">Signal</keyword>
<dbReference type="PANTHER" id="PTHR30570:SF1">
    <property type="entry name" value="PHOSPHATE-BINDING PROTEIN PSTS"/>
    <property type="match status" value="1"/>
</dbReference>
<evidence type="ECO:0000256" key="6">
    <source>
        <dbReference type="ARBA" id="ARBA00022729"/>
    </source>
</evidence>
<dbReference type="GO" id="GO:0006817">
    <property type="term" value="P:phosphate ion transport"/>
    <property type="evidence" value="ECO:0007669"/>
    <property type="project" value="UniProtKB-KW"/>
</dbReference>
<evidence type="ECO:0000259" key="10">
    <source>
        <dbReference type="Pfam" id="PF12849"/>
    </source>
</evidence>
<name>A0A0G3WCA2_9CLOT</name>
<dbReference type="KEGG" id="cace:CACET_c25030"/>
<keyword evidence="8" id="KW-0449">Lipoprotein</keyword>
<dbReference type="STRING" id="84022.CACET_c25030"/>
<comment type="function">
    <text evidence="1">Part of the ABC transporter complex PstSACB involved in phosphate import.</text>
</comment>
<comment type="similarity">
    <text evidence="3">Belongs to the PstS family.</text>
</comment>
<dbReference type="Pfam" id="PF12849">
    <property type="entry name" value="PBP_like_2"/>
    <property type="match status" value="1"/>
</dbReference>
<dbReference type="PROSITE" id="PS51257">
    <property type="entry name" value="PROKAR_LIPOPROTEIN"/>
    <property type="match status" value="1"/>
</dbReference>
<evidence type="ECO:0000256" key="4">
    <source>
        <dbReference type="ARBA" id="ARBA00011529"/>
    </source>
</evidence>
<dbReference type="GO" id="GO:0005886">
    <property type="term" value="C:plasma membrane"/>
    <property type="evidence" value="ECO:0007669"/>
    <property type="project" value="UniProtKB-SubCell"/>
</dbReference>
<comment type="subunit">
    <text evidence="4">The complex is composed of two ATP-binding proteins (PstB), two transmembrane proteins (PstC and PstA) and a solute-binding protein (PstS).</text>
</comment>
<evidence type="ECO:0000256" key="1">
    <source>
        <dbReference type="ARBA" id="ARBA00002841"/>
    </source>
</evidence>
<sequence length="304" mass="33874">MKRKMNLFTLLLLAGIFVLVACGSTQPTGKEGVLSDPVKVNFTQESFPKIDGSTATIPLSEGIVMGLLEMTEDEAKSFVVHNKTHPAYVNLIEGDADIIFVTEPSDEELRLAREKGIELEVIPVVKDAFVFLVNTQNPISSLKLQEIKDIYQGKITNWKEVGGEDIEIIPYQRPKNSGSQTIMENLVMKNLEIMDAPTEFKPEGMGELIERVAGYDNSQKALGYSVYYYANTMYTRDTIKLIGVDGVKPDKETIKSNRYPLSSAYYAVLRKDEAADSSARLLLKWLLSQEGQKVAEESGYISVK</sequence>
<dbReference type="InterPro" id="IPR050811">
    <property type="entry name" value="Phosphate_ABC_transporter"/>
</dbReference>
<organism evidence="11 12">
    <name type="scientific">Clostridium aceticum</name>
    <dbReference type="NCBI Taxonomy" id="84022"/>
    <lineage>
        <taxon>Bacteria</taxon>
        <taxon>Bacillati</taxon>
        <taxon>Bacillota</taxon>
        <taxon>Clostridia</taxon>
        <taxon>Eubacteriales</taxon>
        <taxon>Clostridiaceae</taxon>
        <taxon>Clostridium</taxon>
    </lineage>
</organism>
<evidence type="ECO:0000256" key="9">
    <source>
        <dbReference type="SAM" id="SignalP"/>
    </source>
</evidence>
<accession>A0A0G3WCA2</accession>
<evidence type="ECO:0000256" key="2">
    <source>
        <dbReference type="ARBA" id="ARBA00004193"/>
    </source>
</evidence>
<protein>
    <submittedName>
        <fullName evidence="11">ABC-type phosphate transport system, periplasmic component</fullName>
    </submittedName>
</protein>
<reference evidence="11 12" key="1">
    <citation type="submission" date="2014-10" db="EMBL/GenBank/DDBJ databases">
        <title>Genome sequence of Clostridium aceticum DSM 1496.</title>
        <authorList>
            <person name="Poehlein A."/>
            <person name="Schiel-Bengelsdorf B."/>
            <person name="Gottschalk G."/>
            <person name="Duerre P."/>
            <person name="Daniel R."/>
        </authorList>
    </citation>
    <scope>NUCLEOTIDE SEQUENCE [LARGE SCALE GENOMIC DNA]</scope>
    <source>
        <strain evidence="11 12">DSM 1496</strain>
    </source>
</reference>
<feature type="domain" description="PBP" evidence="10">
    <location>
        <begin position="80"/>
        <end position="290"/>
    </location>
</feature>
<comment type="subcellular location">
    <subcellularLocation>
        <location evidence="2">Cell membrane</location>
        <topology evidence="2">Lipid-anchor</topology>
    </subcellularLocation>
</comment>
<dbReference type="PATRIC" id="fig|84022.6.peg.2525"/>
<feature type="signal peptide" evidence="9">
    <location>
        <begin position="1"/>
        <end position="21"/>
    </location>
</feature>
<dbReference type="SUPFAM" id="SSF53850">
    <property type="entry name" value="Periplasmic binding protein-like II"/>
    <property type="match status" value="1"/>
</dbReference>
<evidence type="ECO:0000313" key="11">
    <source>
        <dbReference type="EMBL" id="AKL95948.1"/>
    </source>
</evidence>